<keyword evidence="2" id="KW-1185">Reference proteome</keyword>
<evidence type="ECO:0000313" key="1">
    <source>
        <dbReference type="EMBL" id="PCG07949.1"/>
    </source>
</evidence>
<comment type="caution">
    <text evidence="1">The sequence shown here is derived from an EMBL/GenBank/DDBJ whole genome shotgun (WGS) entry which is preliminary data.</text>
</comment>
<dbReference type="AlphaFoldDB" id="A0A2A4HVN5"/>
<name>A0A2A4HVN5_9SPHN</name>
<dbReference type="Proteomes" id="UP000218784">
    <property type="component" value="Unassembled WGS sequence"/>
</dbReference>
<dbReference type="RefSeq" id="WP_066487211.1">
    <property type="nucleotide sequence ID" value="NZ_JAIEOT010000091.1"/>
</dbReference>
<organism evidence="1 2">
    <name type="scientific">Sphingomonas ginsenosidimutans</name>
    <dbReference type="NCBI Taxonomy" id="862134"/>
    <lineage>
        <taxon>Bacteria</taxon>
        <taxon>Pseudomonadati</taxon>
        <taxon>Pseudomonadota</taxon>
        <taxon>Alphaproteobacteria</taxon>
        <taxon>Sphingomonadales</taxon>
        <taxon>Sphingomonadaceae</taxon>
        <taxon>Sphingomonas</taxon>
    </lineage>
</organism>
<dbReference type="EMBL" id="NWVD01000009">
    <property type="protein sequence ID" value="PCG07949.1"/>
    <property type="molecule type" value="Genomic_DNA"/>
</dbReference>
<sequence length="102" mass="11045">MQATDITDVKAELSHRIAAIEWRGGPARIAGDVDRIRAIAHRHHMLPAVTVAHLLESALARGERGALVHHWLALLAEAVASDRQDEAASRAFAAACTVRFAH</sequence>
<protein>
    <submittedName>
        <fullName evidence="1">Uncharacterized protein</fullName>
    </submittedName>
</protein>
<accession>A0A2A4HVN5</accession>
<evidence type="ECO:0000313" key="2">
    <source>
        <dbReference type="Proteomes" id="UP000218784"/>
    </source>
</evidence>
<reference evidence="1 2" key="1">
    <citation type="submission" date="2017-09" db="EMBL/GenBank/DDBJ databases">
        <title>Sphingomonas ginsenosidimutans KACC 14949, whole genome shotgun sequence.</title>
        <authorList>
            <person name="Feng G."/>
            <person name="Zhu H."/>
        </authorList>
    </citation>
    <scope>NUCLEOTIDE SEQUENCE [LARGE SCALE GENOMIC DNA]</scope>
    <source>
        <strain evidence="1 2">KACC 14949</strain>
    </source>
</reference>
<gene>
    <name evidence="1" type="ORF">COA17_15795</name>
</gene>
<proteinExistence type="predicted"/>